<organism evidence="11 12">
    <name type="scientific">Rhizoclosmatium globosum</name>
    <dbReference type="NCBI Taxonomy" id="329046"/>
    <lineage>
        <taxon>Eukaryota</taxon>
        <taxon>Fungi</taxon>
        <taxon>Fungi incertae sedis</taxon>
        <taxon>Chytridiomycota</taxon>
        <taxon>Chytridiomycota incertae sedis</taxon>
        <taxon>Chytridiomycetes</taxon>
        <taxon>Chytridiales</taxon>
        <taxon>Chytriomycetaceae</taxon>
        <taxon>Rhizoclosmatium</taxon>
    </lineage>
</organism>
<evidence type="ECO:0000256" key="10">
    <source>
        <dbReference type="ARBA" id="ARBA00049047"/>
    </source>
</evidence>
<dbReference type="Pfam" id="PF01981">
    <property type="entry name" value="PTH2"/>
    <property type="match status" value="1"/>
</dbReference>
<dbReference type="GO" id="GO:0004834">
    <property type="term" value="F:tryptophan synthase activity"/>
    <property type="evidence" value="ECO:0007669"/>
    <property type="project" value="UniProtKB-EC"/>
</dbReference>
<dbReference type="STRING" id="329046.A0A1Y2CZD3"/>
<comment type="cofactor">
    <cofactor evidence="1">
        <name>pyridoxal 5'-phosphate</name>
        <dbReference type="ChEBI" id="CHEBI:597326"/>
    </cofactor>
</comment>
<evidence type="ECO:0000256" key="2">
    <source>
        <dbReference type="ARBA" id="ARBA00004733"/>
    </source>
</evidence>
<dbReference type="SUPFAM" id="SSF53686">
    <property type="entry name" value="Tryptophan synthase beta subunit-like PLP-dependent enzymes"/>
    <property type="match status" value="1"/>
</dbReference>
<dbReference type="InterPro" id="IPR002833">
    <property type="entry name" value="PTH2"/>
</dbReference>
<keyword evidence="4" id="KW-0378">Hydrolase</keyword>
<dbReference type="AlphaFoldDB" id="A0A1Y2CZD3"/>
<dbReference type="SUPFAM" id="SSF102462">
    <property type="entry name" value="Peptidyl-tRNA hydrolase II"/>
    <property type="match status" value="1"/>
</dbReference>
<dbReference type="PANTHER" id="PTHR48077">
    <property type="entry name" value="TRYPTOPHAN SYNTHASE-RELATED"/>
    <property type="match status" value="1"/>
</dbReference>
<evidence type="ECO:0000256" key="4">
    <source>
        <dbReference type="ARBA" id="ARBA00022801"/>
    </source>
</evidence>
<dbReference type="InterPro" id="IPR006653">
    <property type="entry name" value="Trp_synth_b_CS"/>
</dbReference>
<evidence type="ECO:0000256" key="7">
    <source>
        <dbReference type="ARBA" id="ARBA00023141"/>
    </source>
</evidence>
<evidence type="ECO:0000256" key="3">
    <source>
        <dbReference type="ARBA" id="ARBA00022605"/>
    </source>
</evidence>
<keyword evidence="3" id="KW-0028">Amino-acid biosynthesis</keyword>
<dbReference type="NCBIfam" id="TIGR00263">
    <property type="entry name" value="trpB"/>
    <property type="match status" value="1"/>
</dbReference>
<evidence type="ECO:0000256" key="1">
    <source>
        <dbReference type="ARBA" id="ARBA00001933"/>
    </source>
</evidence>
<dbReference type="GO" id="GO:0004045">
    <property type="term" value="F:peptidyl-tRNA hydrolase activity"/>
    <property type="evidence" value="ECO:0007669"/>
    <property type="project" value="UniProtKB-EC"/>
</dbReference>
<gene>
    <name evidence="11" type="ORF">BCR33DRAFT_761579</name>
</gene>
<comment type="pathway">
    <text evidence="2">Amino-acid biosynthesis; L-tryptophan biosynthesis; L-tryptophan from chorismate: step 5/5.</text>
</comment>
<sequence length="824" mass="89476">MAARLTAAFAAAAADKRPAFVTFVTAGYPHPDDSVEILLSLQRGGADVIEVGVPFSDPQADGPTIEEASLVALTHQINVDKCLELVGSARAKGLTVPVVFMGYYNPFLIYGEKKLMAECVKVGVDGFIVVDLPPIEAVKFRGLCSEFGLSYIPLIAPSTTDARIKSLTSIADSFIYLVSRLGVTGAQATVSEGLGDLLKRVKAHTTLPIAVGFGVSNREQFLQIGAQSEGVVIGSKIITTLKNAEPSKRAAAVQEFATSVTARTVPLGQAGASFVHASRASDEAPKNIQSSHILEPRFGDFGGQYAPEALVECLDEFERAYVAIKDDPKFWEEFRSHYAYMGRPSWWCSDWLKREDLNHTGSHKINNAMGQILLLSVSEREELLLRPGLVSTVSLLPLFVPSSVLTAPFNGSRRCRRQALNVFRIKLLGAKVVPVHTGSKTLKDAINEAMRDWVTNVETTHYLIGSAIGPHPFPLVVRDFQSIIGREARAQMLEQTGKLPDVVMAVLEEDKSVRIIGVEAGGDGVDTERHSATLTAGTPGVLHGTRTYLLQDKDGQIIETHSISAGLDYPGVGPEHAWLKDSGRAEYIAATDAEALKGIRLLSETEGIIPALETAHAIYKAFEMAKTMSADQSIAICVSGRGDKDVVSIAENLPKFGDQIGWDLRFEGDLNSAQNPSIQNSMEVQEVAGTEEMQTNPPAAVAATAQQAFLTVFIIVRKDLSKTLNWPMGAVIGNAAHAATAVLHKYRNEERVIEYMADLEGLRKVVLETKNEGSLLKVEEALKEKGLLYHKWVEQPEGISAAIATAPYFRDDVQECLKKCQLYR</sequence>
<evidence type="ECO:0000313" key="12">
    <source>
        <dbReference type="Proteomes" id="UP000193642"/>
    </source>
</evidence>
<dbReference type="HAMAP" id="MF_00131">
    <property type="entry name" value="Trp_synth_alpha"/>
    <property type="match status" value="1"/>
</dbReference>
<dbReference type="CDD" id="cd04724">
    <property type="entry name" value="Tryptophan_synthase_alpha"/>
    <property type="match status" value="1"/>
</dbReference>
<dbReference type="InterPro" id="IPR036052">
    <property type="entry name" value="TrpB-like_PALP_sf"/>
</dbReference>
<proteinExistence type="inferred from homology"/>
<evidence type="ECO:0000313" key="11">
    <source>
        <dbReference type="EMBL" id="ORY52360.1"/>
    </source>
</evidence>
<dbReference type="GO" id="GO:0005737">
    <property type="term" value="C:cytoplasm"/>
    <property type="evidence" value="ECO:0007669"/>
    <property type="project" value="TreeGrafter"/>
</dbReference>
<dbReference type="InterPro" id="IPR002028">
    <property type="entry name" value="Trp_synthase_suA"/>
</dbReference>
<keyword evidence="12" id="KW-1185">Reference proteome</keyword>
<dbReference type="Proteomes" id="UP000193642">
    <property type="component" value="Unassembled WGS sequence"/>
</dbReference>
<dbReference type="SUPFAM" id="SSF51366">
    <property type="entry name" value="Ribulose-phoshate binding barrel"/>
    <property type="match status" value="1"/>
</dbReference>
<dbReference type="Pfam" id="PF00290">
    <property type="entry name" value="Trp_syntA"/>
    <property type="match status" value="1"/>
</dbReference>
<dbReference type="FunFam" id="3.20.20.70:FF:000151">
    <property type="entry name" value="Tryptophan synthase"/>
    <property type="match status" value="1"/>
</dbReference>
<dbReference type="InterPro" id="IPR011060">
    <property type="entry name" value="RibuloseP-bd_barrel"/>
</dbReference>
<dbReference type="PANTHER" id="PTHR48077:SF3">
    <property type="entry name" value="TRYPTOPHAN SYNTHASE"/>
    <property type="match status" value="1"/>
</dbReference>
<comment type="caution">
    <text evidence="11">The sequence shown here is derived from an EMBL/GenBank/DDBJ whole genome shotgun (WGS) entry which is preliminary data.</text>
</comment>
<evidence type="ECO:0000256" key="5">
    <source>
        <dbReference type="ARBA" id="ARBA00022822"/>
    </source>
</evidence>
<dbReference type="Gene3D" id="3.20.20.70">
    <property type="entry name" value="Aldolase class I"/>
    <property type="match status" value="1"/>
</dbReference>
<dbReference type="InterPro" id="IPR006654">
    <property type="entry name" value="Trp_synth_beta"/>
</dbReference>
<dbReference type="EMBL" id="MCGO01000003">
    <property type="protein sequence ID" value="ORY52360.1"/>
    <property type="molecule type" value="Genomic_DNA"/>
</dbReference>
<dbReference type="NCBIfam" id="TIGR00262">
    <property type="entry name" value="trpA"/>
    <property type="match status" value="1"/>
</dbReference>
<accession>A0A1Y2CZD3</accession>
<dbReference type="UniPathway" id="UPA00035">
    <property type="reaction ID" value="UER00044"/>
</dbReference>
<keyword evidence="6" id="KW-0663">Pyridoxal phosphate</keyword>
<dbReference type="Gene3D" id="3.40.50.1100">
    <property type="match status" value="2"/>
</dbReference>
<keyword evidence="7" id="KW-0057">Aromatic amino acid biosynthesis</keyword>
<comment type="catalytic activity">
    <reaction evidence="10">
        <text>(1S,2R)-1-C-(indol-3-yl)glycerol 3-phosphate + L-serine = D-glyceraldehyde 3-phosphate + L-tryptophan + H2O</text>
        <dbReference type="Rhea" id="RHEA:10532"/>
        <dbReference type="ChEBI" id="CHEBI:15377"/>
        <dbReference type="ChEBI" id="CHEBI:33384"/>
        <dbReference type="ChEBI" id="CHEBI:57912"/>
        <dbReference type="ChEBI" id="CHEBI:58866"/>
        <dbReference type="ChEBI" id="CHEBI:59776"/>
        <dbReference type="EC" id="4.2.1.20"/>
    </reaction>
</comment>
<name>A0A1Y2CZD3_9FUNG</name>
<dbReference type="FunFam" id="3.40.50.1100:FF:000004">
    <property type="entry name" value="Tryptophan synthase beta chain"/>
    <property type="match status" value="1"/>
</dbReference>
<keyword evidence="8" id="KW-0456">Lyase</keyword>
<dbReference type="InterPro" id="IPR023026">
    <property type="entry name" value="Trp_synth_beta/beta-like"/>
</dbReference>
<dbReference type="InterPro" id="IPR013785">
    <property type="entry name" value="Aldolase_TIM"/>
</dbReference>
<protein>
    <submittedName>
        <fullName evidence="11">Tryptophan synthase</fullName>
    </submittedName>
</protein>
<evidence type="ECO:0000256" key="6">
    <source>
        <dbReference type="ARBA" id="ARBA00022898"/>
    </source>
</evidence>
<dbReference type="OrthoDB" id="10050244at2759"/>
<comment type="catalytic activity">
    <reaction evidence="9">
        <text>an N-acyl-L-alpha-aminoacyl-tRNA + H2O = an N-acyl-L-amino acid + a tRNA + H(+)</text>
        <dbReference type="Rhea" id="RHEA:54448"/>
        <dbReference type="Rhea" id="RHEA-COMP:10123"/>
        <dbReference type="Rhea" id="RHEA-COMP:13883"/>
        <dbReference type="ChEBI" id="CHEBI:15377"/>
        <dbReference type="ChEBI" id="CHEBI:15378"/>
        <dbReference type="ChEBI" id="CHEBI:59874"/>
        <dbReference type="ChEBI" id="CHEBI:78442"/>
        <dbReference type="ChEBI" id="CHEBI:138191"/>
        <dbReference type="EC" id="3.1.1.29"/>
    </reaction>
</comment>
<evidence type="ECO:0000256" key="8">
    <source>
        <dbReference type="ARBA" id="ARBA00023239"/>
    </source>
</evidence>
<reference evidence="11 12" key="1">
    <citation type="submission" date="2016-07" db="EMBL/GenBank/DDBJ databases">
        <title>Pervasive Adenine N6-methylation of Active Genes in Fungi.</title>
        <authorList>
            <consortium name="DOE Joint Genome Institute"/>
            <person name="Mondo S.J."/>
            <person name="Dannebaum R.O."/>
            <person name="Kuo R.C."/>
            <person name="Labutti K."/>
            <person name="Haridas S."/>
            <person name="Kuo A."/>
            <person name="Salamov A."/>
            <person name="Ahrendt S.R."/>
            <person name="Lipzen A."/>
            <person name="Sullivan W."/>
            <person name="Andreopoulos W.B."/>
            <person name="Clum A."/>
            <person name="Lindquist E."/>
            <person name="Daum C."/>
            <person name="Ramamoorthy G.K."/>
            <person name="Gryganskyi A."/>
            <person name="Culley D."/>
            <person name="Magnuson J.K."/>
            <person name="James T.Y."/>
            <person name="O'Malley M.A."/>
            <person name="Stajich J.E."/>
            <person name="Spatafora J.W."/>
            <person name="Visel A."/>
            <person name="Grigoriev I.V."/>
        </authorList>
    </citation>
    <scope>NUCLEOTIDE SEQUENCE [LARGE SCALE GENOMIC DNA]</scope>
    <source>
        <strain evidence="11 12">JEL800</strain>
    </source>
</reference>
<keyword evidence="5" id="KW-0822">Tryptophan biosynthesis</keyword>
<dbReference type="PROSITE" id="PS00168">
    <property type="entry name" value="TRP_SYNTHASE_BETA"/>
    <property type="match status" value="1"/>
</dbReference>
<dbReference type="Gene3D" id="3.40.1490.10">
    <property type="entry name" value="Bit1"/>
    <property type="match status" value="1"/>
</dbReference>
<dbReference type="InterPro" id="IPR023476">
    <property type="entry name" value="Pep_tRNA_hydro_II_dom_sf"/>
</dbReference>
<evidence type="ECO:0000256" key="9">
    <source>
        <dbReference type="ARBA" id="ARBA00048707"/>
    </source>
</evidence>